<dbReference type="PANTHER" id="PTHR21180:SF32">
    <property type="entry name" value="ENDONUCLEASE_EXONUCLEASE_PHOSPHATASE FAMILY DOMAIN-CONTAINING PROTEIN 1"/>
    <property type="match status" value="1"/>
</dbReference>
<feature type="domain" description="Helix-hairpin-helix DNA-binding motif class 1" evidence="1">
    <location>
        <begin position="71"/>
        <end position="90"/>
    </location>
</feature>
<reference evidence="3" key="1">
    <citation type="submission" date="2019-08" db="EMBL/GenBank/DDBJ databases">
        <title>Limnoglobus roseus gen. nov., sp. nov., a novel freshwater planctomycete with a giant genome from the family Gemmataceae.</title>
        <authorList>
            <person name="Kulichevskaya I.S."/>
            <person name="Naumoff D.G."/>
            <person name="Miroshnikov K."/>
            <person name="Ivanova A."/>
            <person name="Philippov D.A."/>
            <person name="Hakobyan A."/>
            <person name="Rijpstra I.C."/>
            <person name="Sinninghe Damste J.S."/>
            <person name="Liesack W."/>
            <person name="Dedysh S.N."/>
        </authorList>
    </citation>
    <scope>NUCLEOTIDE SEQUENCE [LARGE SCALE GENOMIC DNA]</scope>
    <source>
        <strain evidence="3">PX52</strain>
    </source>
</reference>
<organism evidence="2 3">
    <name type="scientific">Limnoglobus roseus</name>
    <dbReference type="NCBI Taxonomy" id="2598579"/>
    <lineage>
        <taxon>Bacteria</taxon>
        <taxon>Pseudomonadati</taxon>
        <taxon>Planctomycetota</taxon>
        <taxon>Planctomycetia</taxon>
        <taxon>Gemmatales</taxon>
        <taxon>Gemmataceae</taxon>
        <taxon>Limnoglobus</taxon>
    </lineage>
</organism>
<dbReference type="Pfam" id="PF12836">
    <property type="entry name" value="HHH_3"/>
    <property type="match status" value="2"/>
</dbReference>
<feature type="domain" description="Helix-hairpin-helix DNA-binding motif class 1" evidence="1">
    <location>
        <begin position="140"/>
        <end position="159"/>
    </location>
</feature>
<proteinExistence type="predicted"/>
<evidence type="ECO:0000259" key="1">
    <source>
        <dbReference type="SMART" id="SM00278"/>
    </source>
</evidence>
<dbReference type="Proteomes" id="UP000324974">
    <property type="component" value="Chromosome"/>
</dbReference>
<dbReference type="Gene3D" id="1.10.150.320">
    <property type="entry name" value="Photosystem II 12 kDa extrinsic protein"/>
    <property type="match status" value="2"/>
</dbReference>
<dbReference type="SMART" id="SM00278">
    <property type="entry name" value="HhH1"/>
    <property type="match status" value="4"/>
</dbReference>
<dbReference type="SUPFAM" id="SSF47781">
    <property type="entry name" value="RuvA domain 2-like"/>
    <property type="match status" value="2"/>
</dbReference>
<dbReference type="InterPro" id="IPR051675">
    <property type="entry name" value="Endo/Exo/Phosphatase_dom_1"/>
</dbReference>
<feature type="domain" description="Helix-hairpin-helix DNA-binding motif class 1" evidence="1">
    <location>
        <begin position="166"/>
        <end position="185"/>
    </location>
</feature>
<protein>
    <submittedName>
        <fullName evidence="2">Helix-hairpin-helix domain-containing protein</fullName>
    </submittedName>
</protein>
<evidence type="ECO:0000313" key="3">
    <source>
        <dbReference type="Proteomes" id="UP000324974"/>
    </source>
</evidence>
<keyword evidence="3" id="KW-1185">Reference proteome</keyword>
<dbReference type="GO" id="GO:0006281">
    <property type="term" value="P:DNA repair"/>
    <property type="evidence" value="ECO:0007669"/>
    <property type="project" value="InterPro"/>
</dbReference>
<dbReference type="InterPro" id="IPR010994">
    <property type="entry name" value="RuvA_2-like"/>
</dbReference>
<name>A0A5C1AE46_9BACT</name>
<sequence>MCLALFCGLLLYRAYGSQFTTKPSQHLAAASSLNVNAADRTELLQVPGVGPSLADAILSHRSTFGPFTSLDELDGVKGVGGKTVDKLRPWLHVDGQPVARAQAGGVEKLERDPKPLPLPSVGAKKLGPNESINVNTAPVAELQRLPGIGPKLAERIVEARPFKIIEDLRRVGGIGVKTLEKLRPHLRFADPR</sequence>
<evidence type="ECO:0000313" key="2">
    <source>
        <dbReference type="EMBL" id="QEL16523.1"/>
    </source>
</evidence>
<feature type="domain" description="Helix-hairpin-helix DNA-binding motif class 1" evidence="1">
    <location>
        <begin position="41"/>
        <end position="60"/>
    </location>
</feature>
<dbReference type="InterPro" id="IPR003583">
    <property type="entry name" value="Hlx-hairpin-Hlx_DNA-bd_motif"/>
</dbReference>
<dbReference type="PANTHER" id="PTHR21180">
    <property type="entry name" value="ENDONUCLEASE/EXONUCLEASE/PHOSPHATASE FAMILY DOMAIN-CONTAINING PROTEIN 1"/>
    <property type="match status" value="1"/>
</dbReference>
<dbReference type="KEGG" id="lrs:PX52LOC_03482"/>
<dbReference type="AlphaFoldDB" id="A0A5C1AE46"/>
<dbReference type="GO" id="GO:0003677">
    <property type="term" value="F:DNA binding"/>
    <property type="evidence" value="ECO:0007669"/>
    <property type="project" value="InterPro"/>
</dbReference>
<dbReference type="EMBL" id="CP042425">
    <property type="protein sequence ID" value="QEL16523.1"/>
    <property type="molecule type" value="Genomic_DNA"/>
</dbReference>
<accession>A0A5C1AE46</accession>
<gene>
    <name evidence="2" type="ORF">PX52LOC_03482</name>
</gene>